<dbReference type="FunFam" id="1.10.287.70:FF:000031">
    <property type="entry name" value="Potassium/sodium hyperpolarization-activated cyclic nucleotide-gated channel 1, putative"/>
    <property type="match status" value="1"/>
</dbReference>
<dbReference type="RefSeq" id="XP_020018807.1">
    <property type="nucleotide sequence ID" value="XM_020163218.1"/>
</dbReference>
<evidence type="ECO:0000256" key="2">
    <source>
        <dbReference type="ARBA" id="ARBA00022538"/>
    </source>
</evidence>
<dbReference type="GO" id="GO:0098855">
    <property type="term" value="C:HCN channel complex"/>
    <property type="evidence" value="ECO:0007669"/>
    <property type="project" value="TreeGrafter"/>
</dbReference>
<gene>
    <name evidence="17" type="primary">LOC109686087</name>
</gene>
<keyword evidence="11" id="KW-0114">cAMP</keyword>
<dbReference type="SUPFAM" id="SSF81324">
    <property type="entry name" value="Voltage-gated potassium channels"/>
    <property type="match status" value="1"/>
</dbReference>
<evidence type="ECO:0000256" key="12">
    <source>
        <dbReference type="ARBA" id="ARBA00023286"/>
    </source>
</evidence>
<proteinExistence type="predicted"/>
<accession>A0A8B7UHN1</accession>
<evidence type="ECO:0000256" key="1">
    <source>
        <dbReference type="ARBA" id="ARBA00004141"/>
    </source>
</evidence>
<feature type="transmembrane region" description="Helical" evidence="14">
    <location>
        <begin position="210"/>
        <end position="234"/>
    </location>
</feature>
<feature type="domain" description="Ion transport N-terminal" evidence="16">
    <location>
        <begin position="166"/>
        <end position="208"/>
    </location>
</feature>
<evidence type="ECO:0000313" key="17">
    <source>
        <dbReference type="RefSeq" id="XP_020018807.1"/>
    </source>
</evidence>
<protein>
    <submittedName>
        <fullName evidence="17">Potassium/sodium hyperpolarization-activated cyclic nucleotide-gated channel 2</fullName>
    </submittedName>
</protein>
<keyword evidence="7" id="KW-0851">Voltage-gated channel</keyword>
<dbReference type="SUPFAM" id="SSF51206">
    <property type="entry name" value="cAMP-binding domain-like"/>
    <property type="match status" value="1"/>
</dbReference>
<keyword evidence="12" id="KW-1071">Ligand-gated ion channel</keyword>
<evidence type="ECO:0000256" key="14">
    <source>
        <dbReference type="SAM" id="Phobius"/>
    </source>
</evidence>
<comment type="subcellular location">
    <subcellularLocation>
        <location evidence="1">Membrane</location>
        <topology evidence="1">Multi-pass membrane protein</topology>
    </subcellularLocation>
</comment>
<keyword evidence="12" id="KW-0813">Transport</keyword>
<keyword evidence="12" id="KW-0407">Ion channel</keyword>
<keyword evidence="12" id="KW-0406">Ion transport</keyword>
<dbReference type="InterPro" id="IPR013621">
    <property type="entry name" value="Ion_trans_N"/>
</dbReference>
<evidence type="ECO:0000256" key="6">
    <source>
        <dbReference type="ARBA" id="ARBA00022826"/>
    </source>
</evidence>
<feature type="compositionally biased region" description="Pro residues" evidence="13">
    <location>
        <begin position="17"/>
        <end position="53"/>
    </location>
</feature>
<dbReference type="Pfam" id="PF00520">
    <property type="entry name" value="Ion_trans"/>
    <property type="match status" value="1"/>
</dbReference>
<feature type="transmembrane region" description="Helical" evidence="14">
    <location>
        <begin position="441"/>
        <end position="464"/>
    </location>
</feature>
<dbReference type="Pfam" id="PF08412">
    <property type="entry name" value="Ion_trans_N"/>
    <property type="match status" value="1"/>
</dbReference>
<dbReference type="AlphaFoldDB" id="A0A8B7UHN1"/>
<evidence type="ECO:0000256" key="11">
    <source>
        <dbReference type="ARBA" id="ARBA00023149"/>
    </source>
</evidence>
<dbReference type="OrthoDB" id="421226at2759"/>
<evidence type="ECO:0000256" key="3">
    <source>
        <dbReference type="ARBA" id="ARBA00022566"/>
    </source>
</evidence>
<dbReference type="Gene3D" id="1.10.287.630">
    <property type="entry name" value="Helix hairpin bin"/>
    <property type="match status" value="1"/>
</dbReference>
<evidence type="ECO:0000256" key="8">
    <source>
        <dbReference type="ARBA" id="ARBA00022958"/>
    </source>
</evidence>
<evidence type="ECO:0000256" key="9">
    <source>
        <dbReference type="ARBA" id="ARBA00022989"/>
    </source>
</evidence>
<feature type="domain" description="Ion transport" evidence="15">
    <location>
        <begin position="210"/>
        <end position="470"/>
    </location>
</feature>
<dbReference type="CTD" id="610"/>
<dbReference type="KEGG" id="ccan:109686087"/>
<keyword evidence="9 14" id="KW-1133">Transmembrane helix</keyword>
<dbReference type="Gene3D" id="1.10.287.70">
    <property type="match status" value="1"/>
</dbReference>
<keyword evidence="8" id="KW-0630">Potassium</keyword>
<dbReference type="GO" id="GO:0035725">
    <property type="term" value="P:sodium ion transmembrane transport"/>
    <property type="evidence" value="ECO:0007669"/>
    <property type="project" value="TreeGrafter"/>
</dbReference>
<evidence type="ECO:0000259" key="16">
    <source>
        <dbReference type="Pfam" id="PF08412"/>
    </source>
</evidence>
<sequence length="546" mass="60630">MDARGGGGRPGESPGTTPAPGPPPPPTPPQQQPPPPPPPAPPPGPAPAPPQQPPRVEAAAPEAVDEGGPRARLRSRDSSCGRPSTPGAASAAKSSPNGECGRGEPQCSPAGPEGPARGPKVSFSCRGAASGPAAAPGPADEAGSEEAGPAGEPRGSQASFMQRQFGALLQPGVNKFSLRMFGSQKAVEREQERVKSAGAWIIHPYSDFRFYWDFTMLLFMVGNLIIIPVGITFFKDETTAPWIVFNVVSDTFFLMDLVLNFRTGIVIEDNTEIILDPEKIKKKYLRTWFVVDFVSSIPVDYIFLIVEKGIDSEVYKTARALRIVRFTKILSLLRLLRLSRLIRYIHQWEEIFHMTYDLASAVMRICNLISMMLLLCHWDGCLQFLVPMLQDFPSDCWVSINNMVNHSWSELYSFALFKAMSHMLCIGYGRQAPESMTDIWLTMLSMIVGATCYAMFIGHATALIQSLDSSRRQYQEKYKQVEQYMSFHKLPADFRQKIHDYYEHRYQGKMFDEDSILGELNGPLREVRRALQWEGSCQAVPMPSPP</sequence>
<dbReference type="InterPro" id="IPR005821">
    <property type="entry name" value="Ion_trans_dom"/>
</dbReference>
<keyword evidence="10 14" id="KW-0472">Membrane</keyword>
<feature type="compositionally biased region" description="Low complexity" evidence="13">
    <location>
        <begin position="127"/>
        <end position="153"/>
    </location>
</feature>
<dbReference type="InterPro" id="IPR018490">
    <property type="entry name" value="cNMP-bd_dom_sf"/>
</dbReference>
<name>A0A8B7UHN1_CASCN</name>
<feature type="compositionally biased region" description="Gly residues" evidence="13">
    <location>
        <begin position="1"/>
        <end position="10"/>
    </location>
</feature>
<dbReference type="PANTHER" id="PTHR45689">
    <property type="entry name" value="I[[H]] CHANNEL, ISOFORM E"/>
    <property type="match status" value="1"/>
</dbReference>
<dbReference type="GO" id="GO:0005249">
    <property type="term" value="F:voltage-gated potassium channel activity"/>
    <property type="evidence" value="ECO:0007669"/>
    <property type="project" value="InterPro"/>
</dbReference>
<dbReference type="GO" id="GO:0030552">
    <property type="term" value="F:cAMP binding"/>
    <property type="evidence" value="ECO:0007669"/>
    <property type="project" value="UniProtKB-KW"/>
</dbReference>
<keyword evidence="5" id="KW-0547">Nucleotide-binding</keyword>
<keyword evidence="2" id="KW-0633">Potassium transport</keyword>
<dbReference type="GO" id="GO:0030424">
    <property type="term" value="C:axon"/>
    <property type="evidence" value="ECO:0007669"/>
    <property type="project" value="TreeGrafter"/>
</dbReference>
<feature type="region of interest" description="Disordered" evidence="13">
    <location>
        <begin position="1"/>
        <end position="157"/>
    </location>
</feature>
<dbReference type="GO" id="GO:0003254">
    <property type="term" value="P:regulation of membrane depolarization"/>
    <property type="evidence" value="ECO:0007669"/>
    <property type="project" value="TreeGrafter"/>
</dbReference>
<evidence type="ECO:0000256" key="13">
    <source>
        <dbReference type="SAM" id="MobiDB-lite"/>
    </source>
</evidence>
<dbReference type="PRINTS" id="PR01463">
    <property type="entry name" value="EAGCHANLFMLY"/>
</dbReference>
<keyword evidence="6" id="KW-0631">Potassium channel</keyword>
<organism evidence="17">
    <name type="scientific">Castor canadensis</name>
    <name type="common">American beaver</name>
    <dbReference type="NCBI Taxonomy" id="51338"/>
    <lineage>
        <taxon>Eukaryota</taxon>
        <taxon>Metazoa</taxon>
        <taxon>Chordata</taxon>
        <taxon>Craniata</taxon>
        <taxon>Vertebrata</taxon>
        <taxon>Euteleostomi</taxon>
        <taxon>Mammalia</taxon>
        <taxon>Eutheria</taxon>
        <taxon>Euarchontoglires</taxon>
        <taxon>Glires</taxon>
        <taxon>Rodentia</taxon>
        <taxon>Castorimorpha</taxon>
        <taxon>Castoridae</taxon>
        <taxon>Castor</taxon>
    </lineage>
</organism>
<dbReference type="InterPro" id="IPR003938">
    <property type="entry name" value="K_chnl_volt-dep_EAG/ELK/ERG"/>
</dbReference>
<reference evidence="17" key="1">
    <citation type="submission" date="2025-08" db="UniProtKB">
        <authorList>
            <consortium name="RefSeq"/>
        </authorList>
    </citation>
    <scope>IDENTIFICATION</scope>
    <source>
        <tissue evidence="17">Leukocyte</tissue>
    </source>
</reference>
<keyword evidence="3" id="KW-0116">cAMP-binding</keyword>
<evidence type="ECO:0000259" key="15">
    <source>
        <dbReference type="Pfam" id="PF00520"/>
    </source>
</evidence>
<dbReference type="GO" id="GO:0030425">
    <property type="term" value="C:dendrite"/>
    <property type="evidence" value="ECO:0007669"/>
    <property type="project" value="TreeGrafter"/>
</dbReference>
<evidence type="ECO:0000256" key="10">
    <source>
        <dbReference type="ARBA" id="ARBA00023136"/>
    </source>
</evidence>
<dbReference type="InterPro" id="IPR051413">
    <property type="entry name" value="K/Na_HCN_channel"/>
</dbReference>
<evidence type="ECO:0000256" key="4">
    <source>
        <dbReference type="ARBA" id="ARBA00022692"/>
    </source>
</evidence>
<dbReference type="PANTHER" id="PTHR45689:SF11">
    <property type="entry name" value="POTASSIUM_SODIUM HYPERPOLARIZATION-ACTIVATED CYCLIC NUCLEOTIDE-GATED CHANNEL 2"/>
    <property type="match status" value="1"/>
</dbReference>
<evidence type="ECO:0000256" key="5">
    <source>
        <dbReference type="ARBA" id="ARBA00022741"/>
    </source>
</evidence>
<evidence type="ECO:0000256" key="7">
    <source>
        <dbReference type="ARBA" id="ARBA00022882"/>
    </source>
</evidence>
<keyword evidence="4 14" id="KW-0812">Transmembrane</keyword>